<reference evidence="3 4" key="1">
    <citation type="submission" date="2018-03" db="EMBL/GenBank/DDBJ databases">
        <title>Genome sequence of Clostridium vincentii DSM 10228.</title>
        <authorList>
            <person name="Poehlein A."/>
            <person name="Daniel R."/>
        </authorList>
    </citation>
    <scope>NUCLEOTIDE SEQUENCE [LARGE SCALE GENOMIC DNA]</scope>
    <source>
        <strain evidence="3 4">DSM 10228</strain>
    </source>
</reference>
<comment type="caution">
    <text evidence="3">The sequence shown here is derived from an EMBL/GenBank/DDBJ whole genome shotgun (WGS) entry which is preliminary data.</text>
</comment>
<dbReference type="Gene3D" id="3.30.70.1060">
    <property type="entry name" value="Dimeric alpha+beta barrel"/>
    <property type="match status" value="1"/>
</dbReference>
<comment type="similarity">
    <text evidence="1">Belongs to the YciI family.</text>
</comment>
<organism evidence="3 4">
    <name type="scientific">Clostridium vincentii</name>
    <dbReference type="NCBI Taxonomy" id="52704"/>
    <lineage>
        <taxon>Bacteria</taxon>
        <taxon>Bacillati</taxon>
        <taxon>Bacillota</taxon>
        <taxon>Clostridia</taxon>
        <taxon>Eubacteriales</taxon>
        <taxon>Clostridiaceae</taxon>
        <taxon>Clostridium</taxon>
    </lineage>
</organism>
<evidence type="ECO:0000313" key="3">
    <source>
        <dbReference type="EMBL" id="PRR83629.1"/>
    </source>
</evidence>
<dbReference type="Pfam" id="PF03795">
    <property type="entry name" value="YCII"/>
    <property type="match status" value="1"/>
</dbReference>
<evidence type="ECO:0000256" key="1">
    <source>
        <dbReference type="ARBA" id="ARBA00007689"/>
    </source>
</evidence>
<dbReference type="RefSeq" id="WP_106058906.1">
    <property type="nucleotide sequence ID" value="NZ_PVXQ01000006.1"/>
</dbReference>
<dbReference type="AlphaFoldDB" id="A0A2T0BIA8"/>
<evidence type="ECO:0000313" key="4">
    <source>
        <dbReference type="Proteomes" id="UP000239471"/>
    </source>
</evidence>
<dbReference type="PANTHER" id="PTHR37828:SF1">
    <property type="entry name" value="YCII-RELATED DOMAIN-CONTAINING PROTEIN"/>
    <property type="match status" value="1"/>
</dbReference>
<dbReference type="InterPro" id="IPR005545">
    <property type="entry name" value="YCII"/>
</dbReference>
<accession>A0A2T0BIA8</accession>
<gene>
    <name evidence="3" type="ORF">CLVI_08790</name>
</gene>
<proteinExistence type="inferred from homology"/>
<dbReference type="SUPFAM" id="SSF54909">
    <property type="entry name" value="Dimeric alpha+beta barrel"/>
    <property type="match status" value="1"/>
</dbReference>
<name>A0A2T0BIA8_9CLOT</name>
<feature type="domain" description="YCII-related" evidence="2">
    <location>
        <begin position="1"/>
        <end position="82"/>
    </location>
</feature>
<sequence length="96" mass="11327">MFILVLKYIKSLDEVEKELKSHIKHLEKYYSLQKFICSGRRNPRVGGVIICNAKNMEEVKTIIKEDPFYINEIAEYEITEFSPTKYADGFERFIGE</sequence>
<dbReference type="InterPro" id="IPR011008">
    <property type="entry name" value="Dimeric_a/b-barrel"/>
</dbReference>
<dbReference type="Proteomes" id="UP000239471">
    <property type="component" value="Unassembled WGS sequence"/>
</dbReference>
<dbReference type="EMBL" id="PVXQ01000006">
    <property type="protein sequence ID" value="PRR83629.1"/>
    <property type="molecule type" value="Genomic_DNA"/>
</dbReference>
<evidence type="ECO:0000259" key="2">
    <source>
        <dbReference type="Pfam" id="PF03795"/>
    </source>
</evidence>
<protein>
    <submittedName>
        <fullName evidence="3">YCII-related domain protein</fullName>
    </submittedName>
</protein>
<keyword evidence="4" id="KW-1185">Reference proteome</keyword>
<dbReference type="OrthoDB" id="9814407at2"/>
<dbReference type="PANTHER" id="PTHR37828">
    <property type="entry name" value="GSR2449 PROTEIN"/>
    <property type="match status" value="1"/>
</dbReference>